<dbReference type="InterPro" id="IPR051174">
    <property type="entry name" value="Cytochrome_c-type_ET"/>
</dbReference>
<evidence type="ECO:0000256" key="5">
    <source>
        <dbReference type="ARBA" id="ARBA00022617"/>
    </source>
</evidence>
<evidence type="ECO:0000256" key="3">
    <source>
        <dbReference type="ARBA" id="ARBA00022448"/>
    </source>
</evidence>
<feature type="binding site" evidence="13">
    <location>
        <position position="74"/>
    </location>
    <ligand>
        <name>a menaquinol</name>
        <dbReference type="ChEBI" id="CHEBI:18151"/>
    </ligand>
</feature>
<dbReference type="SUPFAM" id="SSF48695">
    <property type="entry name" value="Multiheme cytochromes"/>
    <property type="match status" value="1"/>
</dbReference>
<dbReference type="GO" id="GO:0009055">
    <property type="term" value="F:electron transfer activity"/>
    <property type="evidence" value="ECO:0007669"/>
    <property type="project" value="TreeGrafter"/>
</dbReference>
<evidence type="ECO:0000256" key="6">
    <source>
        <dbReference type="ARBA" id="ARBA00022692"/>
    </source>
</evidence>
<feature type="binding site" description="covalent" evidence="13">
    <location>
        <position position="156"/>
    </location>
    <ligand>
        <name>heme</name>
        <dbReference type="ChEBI" id="CHEBI:30413"/>
        <label>4</label>
    </ligand>
</feature>
<dbReference type="AlphaFoldDB" id="A0AAE3NVH5"/>
<dbReference type="InterPro" id="IPR017571">
    <property type="entry name" value="NrfH"/>
</dbReference>
<feature type="binding site" description="covalent" evidence="13">
    <location>
        <position position="52"/>
    </location>
    <ligand>
        <name>heme</name>
        <dbReference type="ChEBI" id="CHEBI:30413"/>
        <label>1</label>
    </ligand>
</feature>
<dbReference type="GO" id="GO:0046872">
    <property type="term" value="F:metal ion binding"/>
    <property type="evidence" value="ECO:0007669"/>
    <property type="project" value="UniProtKB-KW"/>
</dbReference>
<feature type="domain" description="NapC/NirT cytochrome c N-terminal" evidence="16">
    <location>
        <begin position="18"/>
        <end position="164"/>
    </location>
</feature>
<evidence type="ECO:0000313" key="17">
    <source>
        <dbReference type="EMBL" id="MDF1611591.1"/>
    </source>
</evidence>
<dbReference type="PANTHER" id="PTHR30333:SF1">
    <property type="entry name" value="CYTOCHROME C-TYPE PROTEIN NAPC"/>
    <property type="match status" value="1"/>
</dbReference>
<evidence type="ECO:0000256" key="1">
    <source>
        <dbReference type="ARBA" id="ARBA00004162"/>
    </source>
</evidence>
<proteinExistence type="inferred from homology"/>
<evidence type="ECO:0000256" key="13">
    <source>
        <dbReference type="PIRSR" id="PIRSR000013-1"/>
    </source>
</evidence>
<keyword evidence="5 12" id="KW-0349">Heme</keyword>
<evidence type="ECO:0000256" key="15">
    <source>
        <dbReference type="SAM" id="Phobius"/>
    </source>
</evidence>
<dbReference type="GO" id="GO:0009061">
    <property type="term" value="P:anaerobic respiration"/>
    <property type="evidence" value="ECO:0007669"/>
    <property type="project" value="TreeGrafter"/>
</dbReference>
<keyword evidence="7 12" id="KW-0479">Metal-binding</keyword>
<keyword evidence="8 12" id="KW-0249">Electron transport</keyword>
<dbReference type="PANTHER" id="PTHR30333">
    <property type="entry name" value="CYTOCHROME C-TYPE PROTEIN"/>
    <property type="match status" value="1"/>
</dbReference>
<feature type="binding site" description="covalent" evidence="13">
    <location>
        <position position="76"/>
    </location>
    <ligand>
        <name>heme</name>
        <dbReference type="ChEBI" id="CHEBI:30413"/>
        <label>2</label>
    </ligand>
</feature>
<dbReference type="Pfam" id="PF03264">
    <property type="entry name" value="Cytochrom_NNT"/>
    <property type="match status" value="1"/>
</dbReference>
<keyword evidence="11 15" id="KW-0472">Membrane</keyword>
<evidence type="ECO:0000256" key="4">
    <source>
        <dbReference type="ARBA" id="ARBA00022475"/>
    </source>
</evidence>
<dbReference type="InterPro" id="IPR005126">
    <property type="entry name" value="NapC/NirT_cyt_c_N"/>
</dbReference>
<feature type="binding site" description="axial binding residue" evidence="14">
    <location>
        <position position="157"/>
    </location>
    <ligand>
        <name>heme</name>
        <dbReference type="ChEBI" id="CHEBI:30413"/>
        <label>4</label>
    </ligand>
    <ligandPart>
        <name>Fe</name>
        <dbReference type="ChEBI" id="CHEBI:18248"/>
    </ligandPart>
</feature>
<evidence type="ECO:0000256" key="10">
    <source>
        <dbReference type="ARBA" id="ARBA00023004"/>
    </source>
</evidence>
<feature type="binding site" evidence="13">
    <location>
        <position position="86"/>
    </location>
    <ligand>
        <name>a menaquinol</name>
        <dbReference type="ChEBI" id="CHEBI:18151"/>
    </ligand>
</feature>
<keyword evidence="6 15" id="KW-0812">Transmembrane</keyword>
<feature type="binding site" description="axial binding residue" evidence="14">
    <location>
        <position position="128"/>
    </location>
    <ligand>
        <name>heme</name>
        <dbReference type="ChEBI" id="CHEBI:30413"/>
        <label>3</label>
    </ligand>
    <ligandPart>
        <name>Fe</name>
        <dbReference type="ChEBI" id="CHEBI:18248"/>
    </ligandPart>
</feature>
<evidence type="ECO:0000256" key="8">
    <source>
        <dbReference type="ARBA" id="ARBA00022982"/>
    </source>
</evidence>
<feature type="binding site" description="covalent" evidence="13">
    <location>
        <position position="124"/>
    </location>
    <ligand>
        <name>heme</name>
        <dbReference type="ChEBI" id="CHEBI:30413"/>
        <label>3</label>
    </ligand>
</feature>
<feature type="binding site" description="covalent" evidence="13">
    <location>
        <position position="73"/>
    </location>
    <ligand>
        <name>heme</name>
        <dbReference type="ChEBI" id="CHEBI:30413"/>
        <label>2</label>
    </ligand>
</feature>
<evidence type="ECO:0000256" key="2">
    <source>
        <dbReference type="ARBA" id="ARBA00007395"/>
    </source>
</evidence>
<comment type="cofactor">
    <cofactor evidence="13">
        <name>heme</name>
        <dbReference type="ChEBI" id="CHEBI:30413"/>
    </cofactor>
    <text evidence="13">Binds 4 heme groups per subunit.</text>
</comment>
<feature type="transmembrane region" description="Helical" evidence="15">
    <location>
        <begin position="16"/>
        <end position="34"/>
    </location>
</feature>
<dbReference type="GO" id="GO:0016491">
    <property type="term" value="F:oxidoreductase activity"/>
    <property type="evidence" value="ECO:0007669"/>
    <property type="project" value="UniProtKB-KW"/>
</dbReference>
<dbReference type="Gene3D" id="1.10.3820.10">
    <property type="entry name" value="Di-heme elbow motif domain"/>
    <property type="match status" value="1"/>
</dbReference>
<name>A0AAE3NVH5_9BACT</name>
<evidence type="ECO:0000256" key="11">
    <source>
        <dbReference type="ARBA" id="ARBA00023136"/>
    </source>
</evidence>
<feature type="binding site" description="axial binding residue" evidence="14">
    <location>
        <position position="162"/>
    </location>
    <ligand>
        <name>heme</name>
        <dbReference type="ChEBI" id="CHEBI:30413"/>
        <label>2</label>
    </ligand>
    <ligandPart>
        <name>Fe</name>
        <dbReference type="ChEBI" id="CHEBI:18248"/>
    </ligandPart>
</feature>
<dbReference type="PIRSF" id="PIRSF000013">
    <property type="entry name" value="4_hem_cytochrm_NapC"/>
    <property type="match status" value="1"/>
</dbReference>
<keyword evidence="4" id="KW-1003">Cell membrane</keyword>
<feature type="binding site" description="axial binding residue" evidence="14">
    <location>
        <position position="77"/>
    </location>
    <ligand>
        <name>heme</name>
        <dbReference type="ChEBI" id="CHEBI:30413"/>
        <label>2</label>
    </ligand>
    <ligandPart>
        <name>Fe</name>
        <dbReference type="ChEBI" id="CHEBI:18248"/>
    </ligandPart>
</feature>
<dbReference type="GO" id="GO:0020037">
    <property type="term" value="F:heme binding"/>
    <property type="evidence" value="ECO:0007669"/>
    <property type="project" value="InterPro"/>
</dbReference>
<feature type="binding site" description="axial binding residue" evidence="14">
    <location>
        <position position="93"/>
    </location>
    <ligand>
        <name>heme</name>
        <dbReference type="ChEBI" id="CHEBI:30413"/>
        <label>1</label>
    </ligand>
    <ligandPart>
        <name>Fe</name>
        <dbReference type="ChEBI" id="CHEBI:18248"/>
    </ligandPart>
</feature>
<keyword evidence="17" id="KW-0560">Oxidoreductase</keyword>
<feature type="binding site" description="axial binding residue" evidence="14">
    <location>
        <position position="55"/>
    </location>
    <ligand>
        <name>heme</name>
        <dbReference type="ChEBI" id="CHEBI:30413"/>
        <label>1</label>
    </ligand>
    <ligandPart>
        <name>Fe</name>
        <dbReference type="ChEBI" id="CHEBI:18248"/>
    </ligandPart>
</feature>
<keyword evidence="3 12" id="KW-0813">Transport</keyword>
<dbReference type="GO" id="GO:0005886">
    <property type="term" value="C:plasma membrane"/>
    <property type="evidence" value="ECO:0007669"/>
    <property type="project" value="UniProtKB-SubCell"/>
</dbReference>
<feature type="binding site" description="covalent" evidence="13">
    <location>
        <position position="49"/>
    </location>
    <ligand>
        <name>heme</name>
        <dbReference type="ChEBI" id="CHEBI:30413"/>
        <label>1</label>
    </ligand>
</feature>
<feature type="binding site" evidence="13">
    <location>
        <position position="93"/>
    </location>
    <ligand>
        <name>a menaquinol</name>
        <dbReference type="ChEBI" id="CHEBI:18151"/>
    </ligand>
</feature>
<feature type="binding site" description="covalent" evidence="13">
    <location>
        <position position="127"/>
    </location>
    <ligand>
        <name>heme</name>
        <dbReference type="ChEBI" id="CHEBI:30413"/>
        <label>3</label>
    </ligand>
</feature>
<feature type="binding site" description="covalent" evidence="13">
    <location>
        <position position="153"/>
    </location>
    <ligand>
        <name>heme</name>
        <dbReference type="ChEBI" id="CHEBI:30413"/>
        <label>4</label>
    </ligand>
</feature>
<comment type="PTM">
    <text evidence="12">Binds 4 heme groups per subunit.</text>
</comment>
<reference evidence="17" key="1">
    <citation type="submission" date="2023-03" db="EMBL/GenBank/DDBJ databases">
        <title>Stygiobacter electus gen. nov., sp. nov., facultatively anaerobic thermotolerant bacterium of the class Ignavibacteria from a well of Yessentuki mineral water deposit.</title>
        <authorList>
            <person name="Podosokorskaya O.A."/>
            <person name="Elcheninov A.G."/>
            <person name="Petrova N.F."/>
            <person name="Zavarzina D.G."/>
            <person name="Kublanov I.V."/>
            <person name="Merkel A.Y."/>
        </authorList>
    </citation>
    <scope>NUCLEOTIDE SEQUENCE</scope>
    <source>
        <strain evidence="17">09-Me</strain>
    </source>
</reference>
<organism evidence="17 18">
    <name type="scientific">Stygiobacter electus</name>
    <dbReference type="NCBI Taxonomy" id="3032292"/>
    <lineage>
        <taxon>Bacteria</taxon>
        <taxon>Pseudomonadati</taxon>
        <taxon>Ignavibacteriota</taxon>
        <taxon>Ignavibacteria</taxon>
        <taxon>Ignavibacteriales</taxon>
        <taxon>Melioribacteraceae</taxon>
        <taxon>Stygiobacter</taxon>
    </lineage>
</organism>
<gene>
    <name evidence="17" type="primary">nrfH</name>
    <name evidence="17" type="ORF">P0M35_05485</name>
</gene>
<dbReference type="GO" id="GO:0019333">
    <property type="term" value="P:denitrification pathway"/>
    <property type="evidence" value="ECO:0007669"/>
    <property type="project" value="InterPro"/>
</dbReference>
<dbReference type="RefSeq" id="WP_321535358.1">
    <property type="nucleotide sequence ID" value="NZ_JARGDL010000005.1"/>
</dbReference>
<dbReference type="InterPro" id="IPR024717">
    <property type="entry name" value="NapC/NirT/NrfH"/>
</dbReference>
<dbReference type="InterPro" id="IPR036280">
    <property type="entry name" value="Multihaem_cyt_sf"/>
</dbReference>
<dbReference type="InterPro" id="IPR038266">
    <property type="entry name" value="NapC/NirT_cytc_sf"/>
</dbReference>
<evidence type="ECO:0000256" key="14">
    <source>
        <dbReference type="PIRSR" id="PIRSR000013-2"/>
    </source>
</evidence>
<evidence type="ECO:0000256" key="7">
    <source>
        <dbReference type="ARBA" id="ARBA00022723"/>
    </source>
</evidence>
<dbReference type="GO" id="GO:0022900">
    <property type="term" value="P:electron transport chain"/>
    <property type="evidence" value="ECO:0007669"/>
    <property type="project" value="InterPro"/>
</dbReference>
<evidence type="ECO:0000313" key="18">
    <source>
        <dbReference type="Proteomes" id="UP001221302"/>
    </source>
</evidence>
<keyword evidence="9 15" id="KW-1133">Transmembrane helix</keyword>
<dbReference type="Proteomes" id="UP001221302">
    <property type="component" value="Unassembled WGS sequence"/>
</dbReference>
<comment type="subcellular location">
    <subcellularLocation>
        <location evidence="1">Cell membrane</location>
        <topology evidence="1">Single-pass membrane protein</topology>
    </subcellularLocation>
</comment>
<keyword evidence="18" id="KW-1185">Reference proteome</keyword>
<sequence>MKNIFKKLIPPDDWKIPVIVVLGIFFGLGFYVLYISNAVSYLSDDPKTCVNCHVMNPQYATWERGSHGRVATCNDCHVPQDNFIKKYWFKANDGLRHATYFTMRWEPQVIQIKEAGKKAVQENCKRCHSNLIHPISLRAINNRSVEDQTEKYCWDCHRETPHGRVHSLSSTPYARVPQNQIEIPKWLENFTNEK</sequence>
<dbReference type="EMBL" id="JARGDL010000005">
    <property type="protein sequence ID" value="MDF1611591.1"/>
    <property type="molecule type" value="Genomic_DNA"/>
</dbReference>
<accession>A0AAE3NVH5</accession>
<dbReference type="NCBIfam" id="TIGR03153">
    <property type="entry name" value="cytochr_NrfH"/>
    <property type="match status" value="1"/>
</dbReference>
<keyword evidence="10 12" id="KW-0408">Iron</keyword>
<evidence type="ECO:0000256" key="12">
    <source>
        <dbReference type="PIRNR" id="PIRNR000013"/>
    </source>
</evidence>
<comment type="caution">
    <text evidence="17">The sequence shown here is derived from an EMBL/GenBank/DDBJ whole genome shotgun (WGS) entry which is preliminary data.</text>
</comment>
<evidence type="ECO:0000256" key="9">
    <source>
        <dbReference type="ARBA" id="ARBA00022989"/>
    </source>
</evidence>
<evidence type="ECO:0000259" key="16">
    <source>
        <dbReference type="Pfam" id="PF03264"/>
    </source>
</evidence>
<protein>
    <recommendedName>
        <fullName evidence="12">Cytochrome c-type protein</fullName>
    </recommendedName>
</protein>
<comment type="similarity">
    <text evidence="2">Belongs to the NapC/NirT/NrfH family.</text>
</comment>